<dbReference type="InterPro" id="IPR012337">
    <property type="entry name" value="RNaseH-like_sf"/>
</dbReference>
<dbReference type="AlphaFoldDB" id="A0A291HQS9"/>
<evidence type="ECO:0000256" key="1">
    <source>
        <dbReference type="SAM" id="MobiDB-lite"/>
    </source>
</evidence>
<dbReference type="InterPro" id="IPR003314">
    <property type="entry name" value="Mu-type_HTH"/>
</dbReference>
<dbReference type="InterPro" id="IPR009061">
    <property type="entry name" value="DNA-bd_dom_put_sf"/>
</dbReference>
<dbReference type="KEGG" id="zdf:AN401_11565"/>
<evidence type="ECO:0000313" key="4">
    <source>
        <dbReference type="EMBL" id="ATG74346.1"/>
    </source>
</evidence>
<organism evidence="5 6">
    <name type="scientific">Zobellella denitrificans</name>
    <dbReference type="NCBI Taxonomy" id="347534"/>
    <lineage>
        <taxon>Bacteria</taxon>
        <taxon>Pseudomonadati</taxon>
        <taxon>Pseudomonadota</taxon>
        <taxon>Gammaproteobacteria</taxon>
        <taxon>Aeromonadales</taxon>
        <taxon>Aeromonadaceae</taxon>
        <taxon>Zobellella</taxon>
    </lineage>
</organism>
<dbReference type="InterPro" id="IPR001584">
    <property type="entry name" value="Integrase_cat-core"/>
</dbReference>
<dbReference type="InterPro" id="IPR036397">
    <property type="entry name" value="RNaseH_sf"/>
</dbReference>
<dbReference type="InterPro" id="IPR036388">
    <property type="entry name" value="WH-like_DNA-bd_sf"/>
</dbReference>
<proteinExistence type="predicted"/>
<feature type="compositionally biased region" description="Basic and acidic residues" evidence="1">
    <location>
        <begin position="20"/>
        <end position="32"/>
    </location>
</feature>
<dbReference type="Gene3D" id="3.30.420.10">
    <property type="entry name" value="Ribonuclease H-like superfamily/Ribonuclease H"/>
    <property type="match status" value="1"/>
</dbReference>
<dbReference type="EMBL" id="CP012621">
    <property type="protein sequence ID" value="ATG74411.1"/>
    <property type="molecule type" value="Genomic_DNA"/>
</dbReference>
<sequence length="739" mass="84385">MSKEWFSAQELAGIDGMPSTDRRVRSRAEKDGWQSQKRAGTKGLEYHLSSLPLETRQALAKREAEAIAKSNAPAVAAGRAMARLATGQPDRRAMANGIRQLVTMAPHKRERAEARATIVQALERFCAPYAEVRQRVKGEQAFVDAYNRRELSLPAEVYALVQSVSFASLRRWSKTLETEGMAALAGRYRNERQHKVAENPDMADFLKALVTAKPHLANKWNQLHRLLDIYVAKNGLAWEVPSASSLRRWLTGWLKEHEAAFTFATNPKKYNDKYRTAVERMYPWVSAPNDVWEFDSTPVDAMLKEGRHSIIAVIDAYTRRVRLLVSPTSSSEGICLLLRKTLLSWGSVNEGGLVRTDNGSDYVSKRTTAICSLLGLEISRANAYSGWEKPFIERFFHTLSHGLIELLPGYIGHNVADREVIEARKEFAKRLEEKRKPEHEKDGFDLRMTQAELQQLLDDWVDAYYHRQPHEGDGMNGRCPDEVYRESRYQPRVIEDADALDVLLNFVGEATVLKGFIKLGGLRYTAPELLEHNWKGQRVQVFQDPADVGRAFVYRKGSWEERVEVVDTNLLGRDINPEQYRTKKKEDAKVLRGFRREMQNLAKTFGVEHLHQDVVDHFTEQAKKLAELPTGSREHGVDAIRALGDVASRLKNPEENRYSEAELAHLALKREAIEQRQEEVQQQQGLLIRNEHDKARQLAQQSLERELTAKETAWLEDYKRRNVLGAKRIEEMMAGRKLG</sequence>
<dbReference type="EMBL" id="CP012621">
    <property type="protein sequence ID" value="ATG74346.1"/>
    <property type="molecule type" value="Genomic_DNA"/>
</dbReference>
<keyword evidence="6" id="KW-1185">Reference proteome</keyword>
<evidence type="ECO:0000259" key="2">
    <source>
        <dbReference type="PROSITE" id="PS50994"/>
    </source>
</evidence>
<dbReference type="Proteomes" id="UP000217763">
    <property type="component" value="Chromosome"/>
</dbReference>
<dbReference type="Pfam" id="PF09299">
    <property type="entry name" value="Mu-transpos_C"/>
    <property type="match status" value="1"/>
</dbReference>
<evidence type="ECO:0000313" key="6">
    <source>
        <dbReference type="Proteomes" id="UP000217763"/>
    </source>
</evidence>
<dbReference type="Pfam" id="PF00665">
    <property type="entry name" value="rve"/>
    <property type="match status" value="1"/>
</dbReference>
<accession>A0A291HQS9</accession>
<reference evidence="6" key="1">
    <citation type="submission" date="2015-09" db="EMBL/GenBank/DDBJ databases">
        <authorList>
            <person name="Shao Z."/>
            <person name="Wang L."/>
        </authorList>
    </citation>
    <scope>NUCLEOTIDE SEQUENCE [LARGE SCALE GENOMIC DNA]</scope>
    <source>
        <strain evidence="6">F13-1</strain>
    </source>
</reference>
<dbReference type="GO" id="GO:0015074">
    <property type="term" value="P:DNA integration"/>
    <property type="evidence" value="ECO:0007669"/>
    <property type="project" value="InterPro"/>
</dbReference>
<dbReference type="InterPro" id="IPR015378">
    <property type="entry name" value="Transposase-like_Mu_C"/>
</dbReference>
<name>A0A291HQS9_9GAMM</name>
<feature type="domain" description="HTH Mu-type" evidence="3">
    <location>
        <begin position="2"/>
        <end position="67"/>
    </location>
</feature>
<dbReference type="KEGG" id="zdf:AN401_11170"/>
<dbReference type="SUPFAM" id="SSF46955">
    <property type="entry name" value="Putative DNA-binding domain"/>
    <property type="match status" value="1"/>
</dbReference>
<dbReference type="PROSITE" id="PS51702">
    <property type="entry name" value="HTH_MU"/>
    <property type="match status" value="1"/>
</dbReference>
<gene>
    <name evidence="4" type="ORF">AN401_11170</name>
    <name evidence="5" type="ORF">AN401_11565</name>
</gene>
<protein>
    <submittedName>
        <fullName evidence="5">Integrase</fullName>
    </submittedName>
</protein>
<dbReference type="RefSeq" id="WP_096779428.1">
    <property type="nucleotide sequence ID" value="NZ_CP012621.1"/>
</dbReference>
<dbReference type="Pfam" id="PF02316">
    <property type="entry name" value="HTH_Tnp_Mu_1"/>
    <property type="match status" value="1"/>
</dbReference>
<dbReference type="Gene3D" id="1.10.10.10">
    <property type="entry name" value="Winged helix-like DNA-binding domain superfamily/Winged helix DNA-binding domain"/>
    <property type="match status" value="1"/>
</dbReference>
<reference evidence="5" key="2">
    <citation type="submission" date="2015-09" db="EMBL/GenBank/DDBJ databases">
        <authorList>
            <person name="Jackson K.R."/>
            <person name="Lunt B.L."/>
            <person name="Fisher J.N.B."/>
            <person name="Gardner A.V."/>
            <person name="Bailey M.E."/>
            <person name="Deus L.M."/>
            <person name="Earl A.S."/>
            <person name="Gibby P.D."/>
            <person name="Hartmann K.A."/>
            <person name="Liu J.E."/>
            <person name="Manci A.M."/>
            <person name="Nielsen D.A."/>
            <person name="Solomon M.B."/>
            <person name="Breakwell D.P."/>
            <person name="Burnett S.H."/>
            <person name="Grose J.H."/>
        </authorList>
    </citation>
    <scope>NUCLEOTIDE SEQUENCE [LARGE SCALE GENOMIC DNA]</scope>
    <source>
        <strain evidence="5">F13-1</strain>
    </source>
</reference>
<dbReference type="PROSITE" id="PS50994">
    <property type="entry name" value="INTEGRASE"/>
    <property type="match status" value="1"/>
</dbReference>
<feature type="domain" description="Integrase catalytic" evidence="2">
    <location>
        <begin position="284"/>
        <end position="488"/>
    </location>
</feature>
<dbReference type="SUPFAM" id="SSF53098">
    <property type="entry name" value="Ribonuclease H-like"/>
    <property type="match status" value="1"/>
</dbReference>
<dbReference type="GO" id="GO:0003677">
    <property type="term" value="F:DNA binding"/>
    <property type="evidence" value="ECO:0007669"/>
    <property type="project" value="InterPro"/>
</dbReference>
<feature type="region of interest" description="Disordered" evidence="1">
    <location>
        <begin position="14"/>
        <end position="41"/>
    </location>
</feature>
<evidence type="ECO:0000259" key="3">
    <source>
        <dbReference type="PROSITE" id="PS51702"/>
    </source>
</evidence>
<evidence type="ECO:0000313" key="5">
    <source>
        <dbReference type="EMBL" id="ATG74411.1"/>
    </source>
</evidence>